<dbReference type="EMBL" id="CABVHQ010000022">
    <property type="protein sequence ID" value="VVO00748.1"/>
    <property type="molecule type" value="Genomic_DNA"/>
</dbReference>
<proteinExistence type="predicted"/>
<name>A0A5E7CE35_PSEFL</name>
<evidence type="ECO:0000313" key="1">
    <source>
        <dbReference type="EMBL" id="VVO00748.1"/>
    </source>
</evidence>
<protein>
    <submittedName>
        <fullName evidence="1">Uncharacterized protein</fullName>
    </submittedName>
</protein>
<evidence type="ECO:0000313" key="2">
    <source>
        <dbReference type="Proteomes" id="UP000337909"/>
    </source>
</evidence>
<dbReference type="OrthoDB" id="7006010at2"/>
<dbReference type="Proteomes" id="UP000337909">
    <property type="component" value="Unassembled WGS sequence"/>
</dbReference>
<accession>A0A5E7CE35</accession>
<dbReference type="RefSeq" id="WP_150642604.1">
    <property type="nucleotide sequence ID" value="NZ_CABVHQ010000022.1"/>
</dbReference>
<reference evidence="1 2" key="1">
    <citation type="submission" date="2019-09" db="EMBL/GenBank/DDBJ databases">
        <authorList>
            <person name="Chandra G."/>
            <person name="Truman W A."/>
        </authorList>
    </citation>
    <scope>NUCLEOTIDE SEQUENCE [LARGE SCALE GENOMIC DNA]</scope>
    <source>
        <strain evidence="1">PS691</strain>
    </source>
</reference>
<dbReference type="AlphaFoldDB" id="A0A5E7CE35"/>
<gene>
    <name evidence="1" type="ORF">PS691_02612</name>
</gene>
<sequence length="260" mass="28995">MTDQPSRPGPSDEELVAYLDGQLSSEERLRIDSALANDESLEQRLEWLSSSDMPYQSAYADSHDQVPRNRLATKLTEPAPAASAPWTRRRFIGTAAGFLLAGIAADRLYLGWQTSSPKVATHWRNQVADSMALYTPQTLEHLPADEASQRAQLQTIGQRLGLTLEPAQLKLPRPALKRAQLLEHNGVPIAQIIYLDPLHGPLALCITRSTVGNREPAQEQRRAMNIVYWSDMAYAYMLIGRNPPLEMEAMAQLVRSRLSV</sequence>
<organism evidence="1 2">
    <name type="scientific">Pseudomonas fluorescens</name>
    <dbReference type="NCBI Taxonomy" id="294"/>
    <lineage>
        <taxon>Bacteria</taxon>
        <taxon>Pseudomonadati</taxon>
        <taxon>Pseudomonadota</taxon>
        <taxon>Gammaproteobacteria</taxon>
        <taxon>Pseudomonadales</taxon>
        <taxon>Pseudomonadaceae</taxon>
        <taxon>Pseudomonas</taxon>
    </lineage>
</organism>